<dbReference type="AlphaFoldDB" id="A0AAD5SYR6"/>
<comment type="caution">
    <text evidence="4">The sequence shown here is derived from an EMBL/GenBank/DDBJ whole genome shotgun (WGS) entry which is preliminary data.</text>
</comment>
<keyword evidence="1" id="KW-0812">Transmembrane</keyword>
<accession>A0AAD5SYR6</accession>
<reference evidence="4" key="1">
    <citation type="submission" date="2020-05" db="EMBL/GenBank/DDBJ databases">
        <title>Phylogenomic resolution of chytrid fungi.</title>
        <authorList>
            <person name="Stajich J.E."/>
            <person name="Amses K."/>
            <person name="Simmons R."/>
            <person name="Seto K."/>
            <person name="Myers J."/>
            <person name="Bonds A."/>
            <person name="Quandt C.A."/>
            <person name="Barry K."/>
            <person name="Liu P."/>
            <person name="Grigoriev I."/>
            <person name="Longcore J.E."/>
            <person name="James T.Y."/>
        </authorList>
    </citation>
    <scope>NUCLEOTIDE SEQUENCE</scope>
    <source>
        <strain evidence="4">JEL0513</strain>
    </source>
</reference>
<dbReference type="Pfam" id="PF07647">
    <property type="entry name" value="SAM_2"/>
    <property type="match status" value="1"/>
</dbReference>
<dbReference type="InterPro" id="IPR013761">
    <property type="entry name" value="SAM/pointed_sf"/>
</dbReference>
<dbReference type="Gene3D" id="1.10.150.50">
    <property type="entry name" value="Transcription Factor, Ets-1"/>
    <property type="match status" value="1"/>
</dbReference>
<evidence type="ECO:0000259" key="2">
    <source>
        <dbReference type="PROSITE" id="PS50105"/>
    </source>
</evidence>
<keyword evidence="5" id="KW-1185">Reference proteome</keyword>
<dbReference type="SUPFAM" id="SSF81383">
    <property type="entry name" value="F-box domain"/>
    <property type="match status" value="1"/>
</dbReference>
<dbReference type="PROSITE" id="PS50105">
    <property type="entry name" value="SAM_DOMAIN"/>
    <property type="match status" value="1"/>
</dbReference>
<dbReference type="PROSITE" id="PS50181">
    <property type="entry name" value="FBOX"/>
    <property type="match status" value="1"/>
</dbReference>
<dbReference type="InterPro" id="IPR001810">
    <property type="entry name" value="F-box_dom"/>
</dbReference>
<feature type="transmembrane region" description="Helical" evidence="1">
    <location>
        <begin position="37"/>
        <end position="58"/>
    </location>
</feature>
<dbReference type="SUPFAM" id="SSF47769">
    <property type="entry name" value="SAM/Pointed domain"/>
    <property type="match status" value="1"/>
</dbReference>
<dbReference type="Proteomes" id="UP001211907">
    <property type="component" value="Unassembled WGS sequence"/>
</dbReference>
<organism evidence="4 5">
    <name type="scientific">Physocladia obscura</name>
    <dbReference type="NCBI Taxonomy" id="109957"/>
    <lineage>
        <taxon>Eukaryota</taxon>
        <taxon>Fungi</taxon>
        <taxon>Fungi incertae sedis</taxon>
        <taxon>Chytridiomycota</taxon>
        <taxon>Chytridiomycota incertae sedis</taxon>
        <taxon>Chytridiomycetes</taxon>
        <taxon>Chytridiales</taxon>
        <taxon>Chytriomycetaceae</taxon>
        <taxon>Physocladia</taxon>
    </lineage>
</organism>
<keyword evidence="1" id="KW-1133">Transmembrane helix</keyword>
<feature type="domain" description="F-box" evidence="3">
    <location>
        <begin position="255"/>
        <end position="303"/>
    </location>
</feature>
<sequence>MITAPFDANTALTTGPLNAINTITPANIKNSSNKPGIIIGIVCGIVALAAIGATAWYYTVQKGNSKTNTARDATVAQQFGEPLFLASPESLLSITKSEAQLIPTVTQNSDLMFPPKYESESAVANNAIYSKNSLFSQEISVNVVLASKIQLYAGLDENFVCGWSAKDVGIRLAERTGVKTIKQKVIENNVDGKALILLAGADLGQLGVVRLGDRVKILSAIKNMIDYVICGTFWSTWQLWGKSDKNIIKMSIRMSNENMRLPREIWVQIFEWCRAADIGRLQCACIDFREIGNSSNSRLWKRKAADILMCFAISPTSNVRATALNLRLLIGETYRDLVCIWESWNHSLRVKRLTDFAQQSAKQMDPELLKSSYSLPVLSSPKSLRRIIAAEPVSHSFIVRWSCHGPIAYFHKELILKMVFLATSSSVTIDSRFKHFRFAYTIPHSNWVVFTDNFGEFQLGWFDVEHMALAFVDSTSLKVAVSQALVNITQILPLRGYANILVVSACPVENDGSTTISLIGIKLSRNAAKNVVDAQKLWTQTVVASSIFADSHDAFMLFRKKSAFEDFCIVSIRCGSILAGGTQRIESSAAYQEIAQDAVFLTCSRMHFLATREGCLNACTHDSQKILSTVLNEEKSMTTRSVIGDDSSTVIAIHTRSERNKAGEMKTACFLNFVDVRSGEWGKKMFAQAGGVPVSGVWIIYEDYFDHSWHRNILFVDVAKPK</sequence>
<feature type="domain" description="SAM" evidence="2">
    <location>
        <begin position="163"/>
        <end position="227"/>
    </location>
</feature>
<evidence type="ECO:0000259" key="3">
    <source>
        <dbReference type="PROSITE" id="PS50181"/>
    </source>
</evidence>
<dbReference type="InterPro" id="IPR001660">
    <property type="entry name" value="SAM"/>
</dbReference>
<dbReference type="InterPro" id="IPR036047">
    <property type="entry name" value="F-box-like_dom_sf"/>
</dbReference>
<dbReference type="SMART" id="SM00454">
    <property type="entry name" value="SAM"/>
    <property type="match status" value="1"/>
</dbReference>
<proteinExistence type="predicted"/>
<name>A0AAD5SYR6_9FUNG</name>
<protein>
    <recommendedName>
        <fullName evidence="6">F-box domain-containing protein</fullName>
    </recommendedName>
</protein>
<evidence type="ECO:0000313" key="5">
    <source>
        <dbReference type="Proteomes" id="UP001211907"/>
    </source>
</evidence>
<evidence type="ECO:0008006" key="6">
    <source>
        <dbReference type="Google" id="ProtNLM"/>
    </source>
</evidence>
<evidence type="ECO:0000313" key="4">
    <source>
        <dbReference type="EMBL" id="KAJ3119653.1"/>
    </source>
</evidence>
<gene>
    <name evidence="4" type="ORF">HK100_000208</name>
</gene>
<keyword evidence="1" id="KW-0472">Membrane</keyword>
<dbReference type="EMBL" id="JADGJH010001036">
    <property type="protein sequence ID" value="KAJ3119653.1"/>
    <property type="molecule type" value="Genomic_DNA"/>
</dbReference>
<evidence type="ECO:0000256" key="1">
    <source>
        <dbReference type="SAM" id="Phobius"/>
    </source>
</evidence>